<feature type="compositionally biased region" description="Basic and acidic residues" evidence="2">
    <location>
        <begin position="2505"/>
        <end position="2523"/>
    </location>
</feature>
<dbReference type="InterPro" id="IPR011050">
    <property type="entry name" value="Pectin_lyase_fold/virulence"/>
</dbReference>
<feature type="region of interest" description="Disordered" evidence="2">
    <location>
        <begin position="1952"/>
        <end position="1986"/>
    </location>
</feature>
<evidence type="ECO:0000313" key="5">
    <source>
        <dbReference type="EMBL" id="CBX36439.1"/>
    </source>
</evidence>
<feature type="compositionally biased region" description="Polar residues" evidence="2">
    <location>
        <begin position="1952"/>
        <end position="1977"/>
    </location>
</feature>
<feature type="compositionally biased region" description="Basic and acidic residues" evidence="2">
    <location>
        <begin position="2605"/>
        <end position="2620"/>
    </location>
</feature>
<dbReference type="InterPro" id="IPR012334">
    <property type="entry name" value="Pectin_lyas_fold"/>
</dbReference>
<proteinExistence type="predicted"/>
<reference evidence="5" key="2">
    <citation type="journal article" date="2011" name="PLoS Pathog.">
        <title>Citrobacter rodentium is an Unstable Pathogen Showing Evidence of Significant Genomic Flux.</title>
        <authorList>
            <person name="Petty N.K."/>
            <person name="Feltwell T."/>
            <person name="Pickard D."/>
            <person name="Clare S."/>
            <person name="Toribio A.L."/>
            <person name="Fookes M."/>
            <person name="Roberts K."/>
            <person name="Monson R."/>
            <person name="Nair S."/>
            <person name="Kingsley R.A."/>
            <person name="Bulgin R."/>
            <person name="Wiles S."/>
            <person name="Goulding D."/>
            <person name="Keane T."/>
            <person name="Corton C."/>
            <person name="Lennard N."/>
            <person name="Harris D."/>
            <person name="Willey D."/>
            <person name="Rance R."/>
            <person name="Yu L."/>
            <person name="Choudhary J.S."/>
            <person name="Churcher C."/>
            <person name="Quail M.A."/>
            <person name="Parkhill J."/>
            <person name="Frankel G."/>
            <person name="Dougan G."/>
            <person name="Salmond G.P."/>
            <person name="Thomson N.R."/>
        </authorList>
    </citation>
    <scope>NUCLEOTIDE SEQUENCE</scope>
    <source>
        <strain evidence="5">EX-33</strain>
    </source>
</reference>
<dbReference type="Gene3D" id="2.160.20.10">
    <property type="entry name" value="Single-stranded right-handed beta-helix, Pectin lyase-like"/>
    <property type="match status" value="1"/>
</dbReference>
<feature type="compositionally biased region" description="Polar residues" evidence="2">
    <location>
        <begin position="2710"/>
        <end position="2719"/>
    </location>
</feature>
<evidence type="ECO:0000256" key="3">
    <source>
        <dbReference type="SAM" id="SignalP"/>
    </source>
</evidence>
<keyword evidence="1" id="KW-0800">Toxin</keyword>
<dbReference type="SUPFAM" id="SSF51126">
    <property type="entry name" value="Pectin lyase-like"/>
    <property type="match status" value="1"/>
</dbReference>
<dbReference type="NCBIfam" id="TIGR01901">
    <property type="entry name" value="adhes_NPXG"/>
    <property type="match status" value="1"/>
</dbReference>
<organism evidence="5">
    <name type="scientific">Citrobacter rodentium</name>
    <dbReference type="NCBI Taxonomy" id="67825"/>
    <lineage>
        <taxon>Bacteria</taxon>
        <taxon>Pseudomonadati</taxon>
        <taxon>Pseudomonadota</taxon>
        <taxon>Gammaproteobacteria</taxon>
        <taxon>Enterobacterales</taxon>
        <taxon>Enterobacteriaceae</taxon>
        <taxon>Citrobacter</taxon>
    </lineage>
</organism>
<keyword evidence="3" id="KW-0732">Signal</keyword>
<evidence type="ECO:0000256" key="1">
    <source>
        <dbReference type="ARBA" id="ARBA00022656"/>
    </source>
</evidence>
<dbReference type="GO" id="GO:0003824">
    <property type="term" value="F:catalytic activity"/>
    <property type="evidence" value="ECO:0007669"/>
    <property type="project" value="UniProtKB-ARBA"/>
</dbReference>
<feature type="region of interest" description="Disordered" evidence="2">
    <location>
        <begin position="2462"/>
        <end position="2781"/>
    </location>
</feature>
<feature type="compositionally biased region" description="Basic and acidic residues" evidence="2">
    <location>
        <begin position="2568"/>
        <end position="2583"/>
    </location>
</feature>
<feature type="signal peptide" evidence="3">
    <location>
        <begin position="1"/>
        <end position="37"/>
    </location>
</feature>
<dbReference type="GO" id="GO:0090729">
    <property type="term" value="F:toxin activity"/>
    <property type="evidence" value="ECO:0007669"/>
    <property type="project" value="UniProtKB-KW"/>
</dbReference>
<dbReference type="Pfam" id="PF05860">
    <property type="entry name" value="TPS"/>
    <property type="match status" value="1"/>
</dbReference>
<dbReference type="Pfam" id="PF13332">
    <property type="entry name" value="Fil_haemagg_2"/>
    <property type="match status" value="3"/>
</dbReference>
<dbReference type="InterPro" id="IPR010069">
    <property type="entry name" value="CdiA_FHA1_rpt"/>
</dbReference>
<feature type="compositionally biased region" description="Polar residues" evidence="2">
    <location>
        <begin position="2732"/>
        <end position="2743"/>
    </location>
</feature>
<dbReference type="InterPro" id="IPR008638">
    <property type="entry name" value="FhaB/CdiA-like_TPS"/>
</dbReference>
<sequence length="2815" mass="294302">MNRKKKQFEKLHAGNLHKKLCPLYLSLAGILSPMAEAAPIPDNRQAHGPKMDQTANGTPLIHIANPNAKGVSLNKFNEFNVDKKGVVFNNSMREGVTQIGGYAVRNGQLQQEASAIISEVTGAKASYINGTMEVFGKKADIIIANENGISVNGATTINANSLTLSTGKVQANQDGTYKLAVERGNITVAGQGINTNGLSYFDIVSRSAQLEGEIAGKADLKILAGQNDYDLASRSHTVRSKGDDQRPAVAIDGSALGSMYGGKIQLISTESGAGVRHTGGIISSGDLEISADGDLTLASLQSKKNINLRGHAITANKSGNGAAAINAQNDIIINALAGVTLNNDVISSAGKIRIDASSLVQNAASLISNSTVNTSVPAIEINVAGQYTLNGKLQALDANGNVIPNGVVTLKNGDFVVLVNGKEVAFSSLVSDVQAISHSGDIKINAGSMSNNSGSVLAKKGTLQVNLQGAFENTGAVNASGNIVIASGSAKNNGVLYASGTQTLNVGNLENSGRIFADKQLVMSASALNNKGIIGVAQGEMRLASSGSIINSGTLSGDDATIDIESEGDLENSGNIVSNKNDITVKAKGKSLKNKGKIEGRSVALNTTNAEATLENNGTVNAKKRVQLSTAKLTNAGGTISSAGDMALKISKQLTNTRGGEILAAEKLSLDGNNVVTVVNDEASWIQGKSVALTHLASLSNTEGSVLIATEDLTLSDITTLTNDASTIQAASLLVNQIETLNNVNEATIYSSDSLQMSQIESLKNDNSELIAAGALALNNLTEIANLNNAAMVSGAKLAIHDVESLTNSGDAVIRAEGSLDIRNVKTLDNASGASVVSVGDMNIDGVSELTNQAVILSERNITIKNSDTLKNEGVVQAGADLIIRNIRNLINQGNGHVLMALRNLTIDDVENLLNTDRAVITSNMNTVLTAIGVLTNLSSSVIQAVDGGLTVVADTLTNSGGTDDQASTLVAGGDVTITANNLTNEDKGAIVSTDNNLTLNIAQNLNNRDAAVLASARTTKLNVDGDINNTGGAYIAGYDIDVVTQSFRNTDNASVTADRDISLGLDSLNNTSGVIEAGRNLSLATNASLIIDDLNRDMRAGNELKISTQGDFTNNSMIEVIGDMDIRAKGDFVNNKSIVTAGDLDIAARNITNSSHSLLWTMGDLNLDARDGRFINAVGGNVLSVSNMFIIAKEILNQAGIIRAEKDVNLDAEIIKNESFYSGDDISVTGSQSATAEYDTVEHLLTKSTTYINLQMPMVASGLKLENQAEISAGGNININQRGIYATHDVYNTGGLIQAAKDITITGNLYNSPRYGELSLYDYLQLPLSSQGTITYNWQLASQHQSTWKFNTLYQFLNYEFGNGSAADKHDSKGGGADPEKALWFNAVVMMGNKSTLFNSMMVNIFGESWQTYSYSRMCDIWSQQKSADNAALKGKKTYYVPQEKGEITAGGNFTHNGGVLSNGIADAGEINSNSNISNIDVGDYTVDTIIAGYDVKVNTKTIDELAMGISPLPTIKEMISIPGMFEISTDFKKAREAEKNGADYPGPANNIVPVYETRPSMLDQSGYTGSEYFFNKVGYDPQKPVNVIGDNYFTSELIRREVTDSVGSFFSVRDGLEGDELVQALMNNAGDAAQNSELGLVVGEPLSQEQREKLDSDIVWYVNQTVNGVDVLVPVVYLSPKTLQQMESGEVNGGSAAMHAGNNMNVDADAINNMNGSISSGGNMTLVSDGDINNVSNGMNSGISAGGDINMSTTNGDINNDGAAIRADGDIAMRAENGDITMTASVGHSEDGKQVIHAYDDGVTAGGSISMEAKTITSNASDITAGQDVSLKATEGDVLFNDLHEIDATRVIDNDVRNAFNFTLSDKSSTTGTAIGSNVKAGGNMNIEAKNDVVMEGGTYSAKTGSISAENNVTIKTSENVSHTEEHTSSREFHIGAGVNAGGQSVQADLSTMEGTSRTITSGDYESAGSQSDTSAIGKKPGRAPVNDAAGFHMKFTSQSESTVTDIKKNTNASISFTDSGTINANKTVDIGGADLSAGESLSINAEDVTSTKYLDEEKTTTTRSEVNFGISGEAHSTLVDSTDKVGNLIEKSEDGQDINAATTTAEVLGDASNLLLNDLAGGSVTIGGGKKTSQSTSRTTSENITNVNAKNISINTKKDTTLNGVDIKGDEVEINAGGDVTMNAAKSTSTYSNSSEEHFAGVTAGVGVDVSGPSGGASVDYRGNQEQGSGDSTHYTNSTIAADKVKIKTGGDMAMTGANIEANTADVDVAGNLDITSVQDTVHTDNERQNWGGSVGVAVSTKGTMPTAAVNGGGGSEAYDEATTAKQSGIHTSGELNVKTGGDLNMTGANIVSDEGTGSVNVAGDINAKNLEDSIEQDGLYGGGGVGIGGVPGKKGAIPSANIYVDTVDEIHRNETQKSTIAVGDVTSKGTTGEINTNKDEMSVVTRDEKEAGNNISFTVADPGMRKKSKGKYNVDTPDAPRNRNNGAAGEKKVDFTPAKPARSEEVPKVTPQKAEELKPAPKPAESATKTDFTPAKPARSEEVPQLTPQKADDLKPSPKPAESTTKKEVTPSETARSEEVPAATPQKADNLKPTPKPAESATKKEVTPSETARSEEVPAATPQKADDLKPTPKPAESATPKQADSTPPKKKWDVPNTNYPALSPGSATGKSGMNVPKTPTHKKWNGDMTNGVMPSSGNGDGVKLSPGSSTGQTGMNVPKAPAHKKWNSDMTNGVMPSSGNGDGVKLSPGSSTGQTGMDMPKTPEPKHWNGKSGMSDVTRQPVGQRWVPLMQETAIDAYATVYIEFDNTRMS</sequence>
<dbReference type="EMBL" id="FR715298">
    <property type="protein sequence ID" value="CBX36439.1"/>
    <property type="molecule type" value="Genomic_DNA"/>
</dbReference>
<reference evidence="5" key="1">
    <citation type="submission" date="2010-10" db="EMBL/GenBank/DDBJ databases">
        <authorList>
            <person name="Petty N."/>
        </authorList>
    </citation>
    <scope>NUCLEOTIDE SEQUENCE</scope>
    <source>
        <strain evidence="5">EX-33</strain>
    </source>
</reference>
<evidence type="ECO:0000259" key="4">
    <source>
        <dbReference type="SMART" id="SM00912"/>
    </source>
</evidence>
<feature type="chain" id="PRO_5003336709" evidence="3">
    <location>
        <begin position="38"/>
        <end position="2815"/>
    </location>
</feature>
<dbReference type="NCBIfam" id="TIGR01731">
    <property type="entry name" value="fil_hemag_20aa"/>
    <property type="match status" value="11"/>
</dbReference>
<feature type="compositionally biased region" description="Polar residues" evidence="2">
    <location>
        <begin position="2659"/>
        <end position="2675"/>
    </location>
</feature>
<name>F6I9Z7_CITRO</name>
<dbReference type="InterPro" id="IPR025157">
    <property type="entry name" value="Hemagglutinin_rpt"/>
</dbReference>
<accession>F6I9Z7</accession>
<feature type="domain" description="Filamentous haemagglutinin FhaB/tRNA nuclease CdiA-like TPS" evidence="4">
    <location>
        <begin position="55"/>
        <end position="174"/>
    </location>
</feature>
<dbReference type="SMART" id="SM00912">
    <property type="entry name" value="Haemagg_act"/>
    <property type="match status" value="1"/>
</dbReference>
<evidence type="ECO:0000256" key="2">
    <source>
        <dbReference type="SAM" id="MobiDB-lite"/>
    </source>
</evidence>
<protein>
    <submittedName>
        <fullName evidence="5">Putative fimbrial adhesin</fullName>
    </submittedName>
</protein>